<proteinExistence type="predicted"/>
<keyword evidence="1" id="KW-0472">Membrane</keyword>
<accession>A0ABQ8G728</accession>
<reference evidence="2 3" key="1">
    <citation type="journal article" date="2021" name="Nat. Commun.">
        <title>Genetic determinants of endophytism in the Arabidopsis root mycobiome.</title>
        <authorList>
            <person name="Mesny F."/>
            <person name="Miyauchi S."/>
            <person name="Thiergart T."/>
            <person name="Pickel B."/>
            <person name="Atanasova L."/>
            <person name="Karlsson M."/>
            <person name="Huettel B."/>
            <person name="Barry K.W."/>
            <person name="Haridas S."/>
            <person name="Chen C."/>
            <person name="Bauer D."/>
            <person name="Andreopoulos W."/>
            <person name="Pangilinan J."/>
            <person name="LaButti K."/>
            <person name="Riley R."/>
            <person name="Lipzen A."/>
            <person name="Clum A."/>
            <person name="Drula E."/>
            <person name="Henrissat B."/>
            <person name="Kohler A."/>
            <person name="Grigoriev I.V."/>
            <person name="Martin F.M."/>
            <person name="Hacquard S."/>
        </authorList>
    </citation>
    <scope>NUCLEOTIDE SEQUENCE [LARGE SCALE GENOMIC DNA]</scope>
    <source>
        <strain evidence="2 3">MPI-SDFR-AT-0080</strain>
    </source>
</reference>
<feature type="transmembrane region" description="Helical" evidence="1">
    <location>
        <begin position="45"/>
        <end position="69"/>
    </location>
</feature>
<comment type="caution">
    <text evidence="2">The sequence shown here is derived from an EMBL/GenBank/DDBJ whole genome shotgun (WGS) entry which is preliminary data.</text>
</comment>
<keyword evidence="1" id="KW-0812">Transmembrane</keyword>
<evidence type="ECO:0000256" key="1">
    <source>
        <dbReference type="SAM" id="Phobius"/>
    </source>
</evidence>
<feature type="transmembrane region" description="Helical" evidence="1">
    <location>
        <begin position="16"/>
        <end position="33"/>
    </location>
</feature>
<dbReference type="EMBL" id="JAGTJR010000020">
    <property type="protein sequence ID" value="KAH7044458.1"/>
    <property type="molecule type" value="Genomic_DNA"/>
</dbReference>
<evidence type="ECO:0000313" key="3">
    <source>
        <dbReference type="Proteomes" id="UP000774617"/>
    </source>
</evidence>
<gene>
    <name evidence="2" type="ORF">B0J12DRAFT_670441</name>
</gene>
<protein>
    <submittedName>
        <fullName evidence="2">Uncharacterized protein</fullName>
    </submittedName>
</protein>
<name>A0ABQ8G728_9PEZI</name>
<keyword evidence="1" id="KW-1133">Transmembrane helix</keyword>
<sequence>MIPYGKEYGNFCSFSLGLRFLSVFPILLFCFFISQRRNDSSLTSIFFFSLSSFLLLFDLAIDIVLAHLFPYLSLSSPS</sequence>
<evidence type="ECO:0000313" key="2">
    <source>
        <dbReference type="EMBL" id="KAH7044458.1"/>
    </source>
</evidence>
<keyword evidence="3" id="KW-1185">Reference proteome</keyword>
<organism evidence="2 3">
    <name type="scientific">Macrophomina phaseolina</name>
    <dbReference type="NCBI Taxonomy" id="35725"/>
    <lineage>
        <taxon>Eukaryota</taxon>
        <taxon>Fungi</taxon>
        <taxon>Dikarya</taxon>
        <taxon>Ascomycota</taxon>
        <taxon>Pezizomycotina</taxon>
        <taxon>Dothideomycetes</taxon>
        <taxon>Dothideomycetes incertae sedis</taxon>
        <taxon>Botryosphaeriales</taxon>
        <taxon>Botryosphaeriaceae</taxon>
        <taxon>Macrophomina</taxon>
    </lineage>
</organism>
<dbReference type="Proteomes" id="UP000774617">
    <property type="component" value="Unassembled WGS sequence"/>
</dbReference>